<name>A0A653BM13_CALMS</name>
<sequence>MVPDEEESANGPVQDVTVAASTTGEKKTTAYEEFLSCLQDNPGPMPADKMKQLLRSTFQGQDLKYSANSSSQS</sequence>
<gene>
    <name evidence="2" type="ORF">CALMAC_LOCUS2152</name>
</gene>
<organism evidence="2 3">
    <name type="scientific">Callosobruchus maculatus</name>
    <name type="common">Southern cowpea weevil</name>
    <name type="synonym">Pulse bruchid</name>
    <dbReference type="NCBI Taxonomy" id="64391"/>
    <lineage>
        <taxon>Eukaryota</taxon>
        <taxon>Metazoa</taxon>
        <taxon>Ecdysozoa</taxon>
        <taxon>Arthropoda</taxon>
        <taxon>Hexapoda</taxon>
        <taxon>Insecta</taxon>
        <taxon>Pterygota</taxon>
        <taxon>Neoptera</taxon>
        <taxon>Endopterygota</taxon>
        <taxon>Coleoptera</taxon>
        <taxon>Polyphaga</taxon>
        <taxon>Cucujiformia</taxon>
        <taxon>Chrysomeloidea</taxon>
        <taxon>Chrysomelidae</taxon>
        <taxon>Bruchinae</taxon>
        <taxon>Bruchini</taxon>
        <taxon>Callosobruchus</taxon>
    </lineage>
</organism>
<dbReference type="EMBL" id="CAACVG010002534">
    <property type="protein sequence ID" value="VEN36589.1"/>
    <property type="molecule type" value="Genomic_DNA"/>
</dbReference>
<dbReference type="AlphaFoldDB" id="A0A653BM13"/>
<dbReference type="OrthoDB" id="6700495at2759"/>
<keyword evidence="3" id="KW-1185">Reference proteome</keyword>
<dbReference type="Proteomes" id="UP000410492">
    <property type="component" value="Unassembled WGS sequence"/>
</dbReference>
<feature type="region of interest" description="Disordered" evidence="1">
    <location>
        <begin position="1"/>
        <end position="25"/>
    </location>
</feature>
<evidence type="ECO:0000313" key="2">
    <source>
        <dbReference type="EMBL" id="VEN36589.1"/>
    </source>
</evidence>
<accession>A0A653BM13</accession>
<reference evidence="2 3" key="1">
    <citation type="submission" date="2019-01" db="EMBL/GenBank/DDBJ databases">
        <authorList>
            <person name="Sayadi A."/>
        </authorList>
    </citation>
    <scope>NUCLEOTIDE SEQUENCE [LARGE SCALE GENOMIC DNA]</scope>
</reference>
<protein>
    <submittedName>
        <fullName evidence="2">Uncharacterized protein</fullName>
    </submittedName>
</protein>
<evidence type="ECO:0000313" key="3">
    <source>
        <dbReference type="Proteomes" id="UP000410492"/>
    </source>
</evidence>
<proteinExistence type="predicted"/>
<evidence type="ECO:0000256" key="1">
    <source>
        <dbReference type="SAM" id="MobiDB-lite"/>
    </source>
</evidence>